<protein>
    <submittedName>
        <fullName evidence="2">Uncharacterized protein</fullName>
    </submittedName>
</protein>
<evidence type="ECO:0000256" key="1">
    <source>
        <dbReference type="SAM" id="MobiDB-lite"/>
    </source>
</evidence>
<feature type="compositionally biased region" description="Basic and acidic residues" evidence="1">
    <location>
        <begin position="1"/>
        <end position="25"/>
    </location>
</feature>
<dbReference type="Proteomes" id="UP000835052">
    <property type="component" value="Unassembled WGS sequence"/>
</dbReference>
<dbReference type="AlphaFoldDB" id="A0A8S1HJY1"/>
<sequence>MDARRLTNKGRSEELTNRSKCDGRLGRPIARTPTDGFAYGRPSKASDITTTYTRHEAEKRALSFSRPANRSWIACGRLHNHGSLADFFFDTDATSM</sequence>
<keyword evidence="3" id="KW-1185">Reference proteome</keyword>
<reference evidence="2" key="1">
    <citation type="submission" date="2020-10" db="EMBL/GenBank/DDBJ databases">
        <authorList>
            <person name="Kikuchi T."/>
        </authorList>
    </citation>
    <scope>NUCLEOTIDE SEQUENCE</scope>
    <source>
        <strain evidence="2">NKZ352</strain>
    </source>
</reference>
<name>A0A8S1HJY1_9PELO</name>
<evidence type="ECO:0000313" key="2">
    <source>
        <dbReference type="EMBL" id="CAD6194768.1"/>
    </source>
</evidence>
<dbReference type="EMBL" id="CAJGYM010000047">
    <property type="protein sequence ID" value="CAD6194768.1"/>
    <property type="molecule type" value="Genomic_DNA"/>
</dbReference>
<accession>A0A8S1HJY1</accession>
<comment type="caution">
    <text evidence="2">The sequence shown here is derived from an EMBL/GenBank/DDBJ whole genome shotgun (WGS) entry which is preliminary data.</text>
</comment>
<organism evidence="2 3">
    <name type="scientific">Caenorhabditis auriculariae</name>
    <dbReference type="NCBI Taxonomy" id="2777116"/>
    <lineage>
        <taxon>Eukaryota</taxon>
        <taxon>Metazoa</taxon>
        <taxon>Ecdysozoa</taxon>
        <taxon>Nematoda</taxon>
        <taxon>Chromadorea</taxon>
        <taxon>Rhabditida</taxon>
        <taxon>Rhabditina</taxon>
        <taxon>Rhabditomorpha</taxon>
        <taxon>Rhabditoidea</taxon>
        <taxon>Rhabditidae</taxon>
        <taxon>Peloderinae</taxon>
        <taxon>Caenorhabditis</taxon>
    </lineage>
</organism>
<proteinExistence type="predicted"/>
<evidence type="ECO:0000313" key="3">
    <source>
        <dbReference type="Proteomes" id="UP000835052"/>
    </source>
</evidence>
<gene>
    <name evidence="2" type="ORF">CAUJ_LOCUS10687</name>
</gene>
<feature type="region of interest" description="Disordered" evidence="1">
    <location>
        <begin position="1"/>
        <end position="43"/>
    </location>
</feature>